<organism evidence="4 5">
    <name type="scientific">Streptacidiphilus cavernicola</name>
    <dbReference type="NCBI Taxonomy" id="3342716"/>
    <lineage>
        <taxon>Bacteria</taxon>
        <taxon>Bacillati</taxon>
        <taxon>Actinomycetota</taxon>
        <taxon>Actinomycetes</taxon>
        <taxon>Kitasatosporales</taxon>
        <taxon>Streptomycetaceae</taxon>
        <taxon>Streptacidiphilus</taxon>
    </lineage>
</organism>
<name>A0ABV6VYR8_9ACTN</name>
<evidence type="ECO:0000256" key="1">
    <source>
        <dbReference type="ARBA" id="ARBA00008898"/>
    </source>
</evidence>
<sequence>MSCVATPVSIVTAMTDGGLPFGATVSAFSSLSMEPAMVLISLDSRSKTLAAIRESGRFGLNVLGADQEDLATAFAGRSRADKFHGTDWRTDCGLPRISQSPAWVASTVAGLVEGGDHVVILGRVDAAESIVDRAPLVYHRRNFGTHLPHSEKPLEFLS</sequence>
<dbReference type="GO" id="GO:0016491">
    <property type="term" value="F:oxidoreductase activity"/>
    <property type="evidence" value="ECO:0007669"/>
    <property type="project" value="UniProtKB-KW"/>
</dbReference>
<dbReference type="PANTHER" id="PTHR30466">
    <property type="entry name" value="FLAVIN REDUCTASE"/>
    <property type="match status" value="1"/>
</dbReference>
<dbReference type="InterPro" id="IPR050268">
    <property type="entry name" value="NADH-dep_flavin_reductase"/>
</dbReference>
<dbReference type="EC" id="1.-.-.-" evidence="4"/>
<dbReference type="Proteomes" id="UP001592531">
    <property type="component" value="Unassembled WGS sequence"/>
</dbReference>
<proteinExistence type="inferred from homology"/>
<dbReference type="InterPro" id="IPR012349">
    <property type="entry name" value="Split_barrel_FMN-bd"/>
</dbReference>
<evidence type="ECO:0000256" key="2">
    <source>
        <dbReference type="ARBA" id="ARBA00023002"/>
    </source>
</evidence>
<dbReference type="SMART" id="SM00903">
    <property type="entry name" value="Flavin_Reduct"/>
    <property type="match status" value="1"/>
</dbReference>
<feature type="domain" description="Flavin reductase like" evidence="3">
    <location>
        <begin position="1"/>
        <end position="145"/>
    </location>
</feature>
<reference evidence="4 5" key="1">
    <citation type="submission" date="2024-09" db="EMBL/GenBank/DDBJ databases">
        <authorList>
            <person name="Lee S.D."/>
        </authorList>
    </citation>
    <scope>NUCLEOTIDE SEQUENCE [LARGE SCALE GENOMIC DNA]</scope>
    <source>
        <strain evidence="4 5">N8-3</strain>
    </source>
</reference>
<dbReference type="SUPFAM" id="SSF50475">
    <property type="entry name" value="FMN-binding split barrel"/>
    <property type="match status" value="1"/>
</dbReference>
<evidence type="ECO:0000313" key="5">
    <source>
        <dbReference type="Proteomes" id="UP001592531"/>
    </source>
</evidence>
<evidence type="ECO:0000259" key="3">
    <source>
        <dbReference type="SMART" id="SM00903"/>
    </source>
</evidence>
<dbReference type="Gene3D" id="2.30.110.10">
    <property type="entry name" value="Electron Transport, Fmn-binding Protein, Chain A"/>
    <property type="match status" value="1"/>
</dbReference>
<keyword evidence="5" id="KW-1185">Reference proteome</keyword>
<dbReference type="InterPro" id="IPR002563">
    <property type="entry name" value="Flavin_Rdtase-like_dom"/>
</dbReference>
<comment type="caution">
    <text evidence="4">The sequence shown here is derived from an EMBL/GenBank/DDBJ whole genome shotgun (WGS) entry which is preliminary data.</text>
</comment>
<dbReference type="Pfam" id="PF01613">
    <property type="entry name" value="Flavin_Reduct"/>
    <property type="match status" value="1"/>
</dbReference>
<gene>
    <name evidence="4" type="ORF">ACEZDE_19960</name>
</gene>
<dbReference type="EMBL" id="JBHFAB010000014">
    <property type="protein sequence ID" value="MFC1418891.1"/>
    <property type="molecule type" value="Genomic_DNA"/>
</dbReference>
<protein>
    <submittedName>
        <fullName evidence="4">Flavin reductase family protein</fullName>
        <ecNumber evidence="4">1.-.-.-</ecNumber>
    </submittedName>
</protein>
<comment type="similarity">
    <text evidence="1">Belongs to the non-flavoprotein flavin reductase family.</text>
</comment>
<dbReference type="RefSeq" id="WP_380537681.1">
    <property type="nucleotide sequence ID" value="NZ_JBHFAB010000014.1"/>
</dbReference>
<dbReference type="PANTHER" id="PTHR30466:SF11">
    <property type="entry name" value="FLAVIN-DEPENDENT MONOOXYGENASE, REDUCTASE SUBUNIT HSAB"/>
    <property type="match status" value="1"/>
</dbReference>
<evidence type="ECO:0000313" key="4">
    <source>
        <dbReference type="EMBL" id="MFC1418891.1"/>
    </source>
</evidence>
<accession>A0ABV6VYR8</accession>
<keyword evidence="2 4" id="KW-0560">Oxidoreductase</keyword>